<keyword evidence="7 12" id="KW-0067">ATP-binding</keyword>
<name>A0A0N4VGG7_ENTVE</name>
<reference evidence="13 14" key="2">
    <citation type="submission" date="2018-10" db="EMBL/GenBank/DDBJ databases">
        <authorList>
            <consortium name="Pathogen Informatics"/>
        </authorList>
    </citation>
    <scope>NUCLEOTIDE SEQUENCE [LARGE SCALE GENOMIC DNA]</scope>
</reference>
<evidence type="ECO:0000256" key="11">
    <source>
        <dbReference type="ARBA" id="ARBA00048248"/>
    </source>
</evidence>
<dbReference type="GO" id="GO:0006437">
    <property type="term" value="P:tyrosyl-tRNA aminoacylation"/>
    <property type="evidence" value="ECO:0007669"/>
    <property type="project" value="InterPro"/>
</dbReference>
<comment type="similarity">
    <text evidence="2 12">Belongs to the class-I aminoacyl-tRNA synthetase family.</text>
</comment>
<dbReference type="NCBIfam" id="NF006330">
    <property type="entry name" value="PRK08560.1"/>
    <property type="match status" value="1"/>
</dbReference>
<proteinExistence type="inferred from homology"/>
<evidence type="ECO:0000256" key="7">
    <source>
        <dbReference type="ARBA" id="ARBA00022840"/>
    </source>
</evidence>
<dbReference type="GO" id="GO:0005737">
    <property type="term" value="C:cytoplasm"/>
    <property type="evidence" value="ECO:0007669"/>
    <property type="project" value="UniProtKB-SubCell"/>
</dbReference>
<dbReference type="SUPFAM" id="SSF52374">
    <property type="entry name" value="Nucleotidylyl transferase"/>
    <property type="match status" value="2"/>
</dbReference>
<dbReference type="InterPro" id="IPR014729">
    <property type="entry name" value="Rossmann-like_a/b/a_fold"/>
</dbReference>
<evidence type="ECO:0000313" key="14">
    <source>
        <dbReference type="Proteomes" id="UP000274131"/>
    </source>
</evidence>
<evidence type="ECO:0000256" key="4">
    <source>
        <dbReference type="ARBA" id="ARBA00022490"/>
    </source>
</evidence>
<evidence type="ECO:0000256" key="10">
    <source>
        <dbReference type="ARBA" id="ARBA00033323"/>
    </source>
</evidence>
<keyword evidence="4" id="KW-0963">Cytoplasm</keyword>
<dbReference type="AlphaFoldDB" id="A0A0N4VGG7"/>
<dbReference type="NCBIfam" id="TIGR00234">
    <property type="entry name" value="tyrS"/>
    <property type="match status" value="1"/>
</dbReference>
<keyword evidence="14" id="KW-1185">Reference proteome</keyword>
<evidence type="ECO:0000256" key="1">
    <source>
        <dbReference type="ARBA" id="ARBA00004496"/>
    </source>
</evidence>
<accession>A0A0N4VGG7</accession>
<evidence type="ECO:0000256" key="9">
    <source>
        <dbReference type="ARBA" id="ARBA00023146"/>
    </source>
</evidence>
<dbReference type="Gene3D" id="1.10.240.10">
    <property type="entry name" value="Tyrosyl-Transfer RNA Synthetase"/>
    <property type="match status" value="2"/>
</dbReference>
<keyword evidence="5 12" id="KW-0436">Ligase</keyword>
<dbReference type="PANTHER" id="PTHR46264:SF4">
    <property type="entry name" value="TYROSINE--TRNA LIGASE, CYTOPLASMIC"/>
    <property type="match status" value="1"/>
</dbReference>
<dbReference type="Pfam" id="PF00579">
    <property type="entry name" value="tRNA-synt_1b"/>
    <property type="match status" value="2"/>
</dbReference>
<sequence>MVVGAGDANDKVALSEEDEKRKHLITRDLQEILGLEKLVKQISSGKTIHIYWGTATTGRPHVGYFVPMRKIADFLKAGLKVTILFADLHAFLDNMKSTWELLENRVMYYEHVIKALLTAFNVPIEKLHFVRGTSYELTREYTSDILRLANEVSRRDALRAGAEVVKQVASPLLSGLLYPLCQAVDEQYLKVDGEFGGVDQRKIFILAEEQLPKIKLGKRFHLMNAMVPGLHGSKMSSSEEGSKIDLLDPPEVVAAKINSALCEKNSDENGVLAFYEFILFPIMVQHSVVVGNRPYNYYRDLKSDFENNKISETDLKETLKKFLCDILAIVQKQCCNEEMQMIIEKAYSESQSKPASKTSKDMEEPCLPSDLADIYQRIVGKSKLPLLKPLILLHFQVLDELRVKSKIAFGEPLKILFMVGPKGRFHLGFIMPLLKIRDIQRIIKCNITVVISDIEAFIDNGKCAWTVRDGRSNYYKVVLNQLFDALGIKDVTVLQGSAHQLEPCFVPPSRDYTLEMYKMASKVTRDDAALLDGTSLATLLSPLYFTIEQYHQNADLVVMGEDMQRFALLASELIRRQGKDPRTQMLVPVLPAMSGNKMSATDPEFHLDFCDTAKQVRQKIGRSFCEPGNVKNNVALRLAEMFVFPVINKGKYYNPQFLTQLVIKRTAENGGDITVVNYSDLENIFASERLHPGDLKSAVIEVVNDFFNKFRAIPDLQKVLSAAFPVVKGGKKQQTKK</sequence>
<keyword evidence="6 12" id="KW-0547">Nucleotide-binding</keyword>
<dbReference type="EMBL" id="UXUI01009925">
    <property type="protein sequence ID" value="VDD94512.1"/>
    <property type="molecule type" value="Genomic_DNA"/>
</dbReference>
<comment type="subcellular location">
    <subcellularLocation>
        <location evidence="1">Cytoplasm</location>
    </subcellularLocation>
</comment>
<dbReference type="GO" id="GO:0004831">
    <property type="term" value="F:tyrosine-tRNA ligase activity"/>
    <property type="evidence" value="ECO:0007669"/>
    <property type="project" value="UniProtKB-EC"/>
</dbReference>
<keyword evidence="8 12" id="KW-0648">Protein biosynthesis</keyword>
<comment type="catalytic activity">
    <reaction evidence="11 12">
        <text>tRNA(Tyr) + L-tyrosine + ATP = L-tyrosyl-tRNA(Tyr) + AMP + diphosphate + H(+)</text>
        <dbReference type="Rhea" id="RHEA:10220"/>
        <dbReference type="Rhea" id="RHEA-COMP:9706"/>
        <dbReference type="Rhea" id="RHEA-COMP:9707"/>
        <dbReference type="ChEBI" id="CHEBI:15378"/>
        <dbReference type="ChEBI" id="CHEBI:30616"/>
        <dbReference type="ChEBI" id="CHEBI:33019"/>
        <dbReference type="ChEBI" id="CHEBI:58315"/>
        <dbReference type="ChEBI" id="CHEBI:78442"/>
        <dbReference type="ChEBI" id="CHEBI:78536"/>
        <dbReference type="ChEBI" id="CHEBI:456215"/>
        <dbReference type="EC" id="6.1.1.1"/>
    </reaction>
</comment>
<dbReference type="InterPro" id="IPR050489">
    <property type="entry name" value="Tyr-tRNA_synthase"/>
</dbReference>
<dbReference type="GO" id="GO:0005524">
    <property type="term" value="F:ATP binding"/>
    <property type="evidence" value="ECO:0007669"/>
    <property type="project" value="UniProtKB-KW"/>
</dbReference>
<evidence type="ECO:0000256" key="12">
    <source>
        <dbReference type="RuleBase" id="RU361234"/>
    </source>
</evidence>
<dbReference type="STRING" id="51028.A0A0N4VGG7"/>
<dbReference type="OrthoDB" id="197206at2759"/>
<dbReference type="EC" id="6.1.1.1" evidence="3 12"/>
<reference evidence="15" key="1">
    <citation type="submission" date="2017-02" db="UniProtKB">
        <authorList>
            <consortium name="WormBaseParasite"/>
        </authorList>
    </citation>
    <scope>IDENTIFICATION</scope>
</reference>
<protein>
    <recommendedName>
        <fullName evidence="3 12">Tyrosine--tRNA ligase</fullName>
        <ecNumber evidence="3 12">6.1.1.1</ecNumber>
    </recommendedName>
    <alternativeName>
        <fullName evidence="10 12">Tyrosyl-tRNA synthetase</fullName>
    </alternativeName>
</protein>
<evidence type="ECO:0000256" key="6">
    <source>
        <dbReference type="ARBA" id="ARBA00022741"/>
    </source>
</evidence>
<dbReference type="InterPro" id="IPR002305">
    <property type="entry name" value="aa-tRNA-synth_Ic"/>
</dbReference>
<evidence type="ECO:0000256" key="5">
    <source>
        <dbReference type="ARBA" id="ARBA00022598"/>
    </source>
</evidence>
<evidence type="ECO:0000313" key="15">
    <source>
        <dbReference type="WBParaSite" id="EVEC_0000987801-mRNA-1"/>
    </source>
</evidence>
<dbReference type="Proteomes" id="UP000274131">
    <property type="component" value="Unassembled WGS sequence"/>
</dbReference>
<evidence type="ECO:0000256" key="2">
    <source>
        <dbReference type="ARBA" id="ARBA00005594"/>
    </source>
</evidence>
<evidence type="ECO:0000256" key="3">
    <source>
        <dbReference type="ARBA" id="ARBA00013160"/>
    </source>
</evidence>
<dbReference type="WBParaSite" id="EVEC_0000987801-mRNA-1">
    <property type="protein sequence ID" value="EVEC_0000987801-mRNA-1"/>
    <property type="gene ID" value="EVEC_0000987801"/>
</dbReference>
<organism evidence="15">
    <name type="scientific">Enterobius vermicularis</name>
    <name type="common">Human pinworm</name>
    <dbReference type="NCBI Taxonomy" id="51028"/>
    <lineage>
        <taxon>Eukaryota</taxon>
        <taxon>Metazoa</taxon>
        <taxon>Ecdysozoa</taxon>
        <taxon>Nematoda</taxon>
        <taxon>Chromadorea</taxon>
        <taxon>Rhabditida</taxon>
        <taxon>Spirurina</taxon>
        <taxon>Oxyuridomorpha</taxon>
        <taxon>Oxyuroidea</taxon>
        <taxon>Oxyuridae</taxon>
        <taxon>Enterobius</taxon>
    </lineage>
</organism>
<dbReference type="PANTHER" id="PTHR46264">
    <property type="entry name" value="TYROSINE-TRNA LIGASE"/>
    <property type="match status" value="1"/>
</dbReference>
<dbReference type="Gene3D" id="3.40.50.620">
    <property type="entry name" value="HUPs"/>
    <property type="match status" value="2"/>
</dbReference>
<dbReference type="PRINTS" id="PR01040">
    <property type="entry name" value="TRNASYNTHTYR"/>
</dbReference>
<keyword evidence="9 12" id="KW-0030">Aminoacyl-tRNA synthetase</keyword>
<dbReference type="InterPro" id="IPR002307">
    <property type="entry name" value="Tyr-tRNA-ligase"/>
</dbReference>
<evidence type="ECO:0000313" key="13">
    <source>
        <dbReference type="EMBL" id="VDD94512.1"/>
    </source>
</evidence>
<evidence type="ECO:0000256" key="8">
    <source>
        <dbReference type="ARBA" id="ARBA00022917"/>
    </source>
</evidence>
<dbReference type="FunFam" id="3.40.50.620:FF:000040">
    <property type="entry name" value="Tyrosine--tRNA ligase"/>
    <property type="match status" value="1"/>
</dbReference>
<gene>
    <name evidence="13" type="ORF">EVEC_LOCUS9263</name>
</gene>